<dbReference type="PANTHER" id="PTHR19969">
    <property type="entry name" value="SH2-SH3 ADAPTOR PROTEIN-RELATED"/>
    <property type="match status" value="1"/>
</dbReference>
<dbReference type="InterPro" id="IPR036028">
    <property type="entry name" value="SH3-like_dom_sf"/>
</dbReference>
<keyword evidence="1 4" id="KW-0728">SH3 domain</keyword>
<dbReference type="PANTHER" id="PTHR19969:SF5">
    <property type="entry name" value="CRK-LIKE PROTEIN"/>
    <property type="match status" value="1"/>
</dbReference>
<dbReference type="SUPFAM" id="SSF55550">
    <property type="entry name" value="SH2 domain"/>
    <property type="match status" value="1"/>
</dbReference>
<feature type="domain" description="SH3" evidence="7">
    <location>
        <begin position="1"/>
        <end position="60"/>
    </location>
</feature>
<dbReference type="Gene3D" id="3.30.505.10">
    <property type="entry name" value="SH2 domain"/>
    <property type="match status" value="1"/>
</dbReference>
<accession>A0A9Q1BQ88</accession>
<feature type="compositionally biased region" description="Pro residues" evidence="5">
    <location>
        <begin position="72"/>
        <end position="81"/>
    </location>
</feature>
<name>A0A9Q1BQ88_HOLLE</name>
<dbReference type="GO" id="GO:0016477">
    <property type="term" value="P:cell migration"/>
    <property type="evidence" value="ECO:0007669"/>
    <property type="project" value="TreeGrafter"/>
</dbReference>
<comment type="caution">
    <text evidence="8">The sequence shown here is derived from an EMBL/GenBank/DDBJ whole genome shotgun (WGS) entry which is preliminary data.</text>
</comment>
<keyword evidence="9" id="KW-1185">Reference proteome</keyword>
<sequence length="398" mass="44978">MAEVYVAVEAFRAESDIELSLNPGDRITVSSHDDDGKWSYGNIGTRFGWFPADHARPETNRPSSFSSLPASSPGPPVPVKPSPTRNNSNVQQRALMLQGLLGSSSTPQNNNHQQQQQQNISSYQDDSPRAPRSPNGYQSSSNNFTHTQTPVNQHYPSNNHVRHSYDDHQPMFGGNSQPRDQYPRRTSASALPQFNPTPSLQRSAPPALPHSSSFSGISSPNHNSRPINPYTFQFCVETLHPYTKQNNEELSFSPREKLDIIEKPSPSDEWWRARNKSGEMGLIPKTYVKEKHQPLPVLADRLWYKYKIKREETEDRMRNKDVECYVIRDSEAFPGCFTLSVKGPDKVRHIKITTTSSGYEVGDKKFHSLDAVVDFYRNSPIFIANNGAYQLFLSKPLT</sequence>
<dbReference type="SMART" id="SM00252">
    <property type="entry name" value="SH2"/>
    <property type="match status" value="1"/>
</dbReference>
<dbReference type="EMBL" id="JAIZAY010000013">
    <property type="protein sequence ID" value="KAJ8030620.1"/>
    <property type="molecule type" value="Genomic_DNA"/>
</dbReference>
<dbReference type="InterPro" id="IPR036860">
    <property type="entry name" value="SH2_dom_sf"/>
</dbReference>
<dbReference type="GO" id="GO:0030971">
    <property type="term" value="F:receptor tyrosine kinase binding"/>
    <property type="evidence" value="ECO:0007669"/>
    <property type="project" value="TreeGrafter"/>
</dbReference>
<evidence type="ECO:0000256" key="2">
    <source>
        <dbReference type="ARBA" id="ARBA00022999"/>
    </source>
</evidence>
<feature type="compositionally biased region" description="Low complexity" evidence="5">
    <location>
        <begin position="209"/>
        <end position="222"/>
    </location>
</feature>
<feature type="compositionally biased region" description="Polar residues" evidence="5">
    <location>
        <begin position="174"/>
        <end position="202"/>
    </location>
</feature>
<protein>
    <submittedName>
        <fullName evidence="8">Cytoplasmic protein NCK2</fullName>
    </submittedName>
</protein>
<evidence type="ECO:0000259" key="7">
    <source>
        <dbReference type="PROSITE" id="PS50002"/>
    </source>
</evidence>
<evidence type="ECO:0000256" key="3">
    <source>
        <dbReference type="PROSITE-ProRule" id="PRU00191"/>
    </source>
</evidence>
<dbReference type="Gene3D" id="2.30.30.40">
    <property type="entry name" value="SH3 Domains"/>
    <property type="match status" value="2"/>
</dbReference>
<dbReference type="InterPro" id="IPR051184">
    <property type="entry name" value="Tyrosine-phos_adapter"/>
</dbReference>
<feature type="compositionally biased region" description="Low complexity" evidence="5">
    <location>
        <begin position="62"/>
        <end position="71"/>
    </location>
</feature>
<evidence type="ECO:0000256" key="5">
    <source>
        <dbReference type="SAM" id="MobiDB-lite"/>
    </source>
</evidence>
<evidence type="ECO:0000313" key="8">
    <source>
        <dbReference type="EMBL" id="KAJ8030620.1"/>
    </source>
</evidence>
<feature type="domain" description="SH2" evidence="6">
    <location>
        <begin position="303"/>
        <end position="397"/>
    </location>
</feature>
<dbReference type="AlphaFoldDB" id="A0A9Q1BQ88"/>
<organism evidence="8 9">
    <name type="scientific">Holothuria leucospilota</name>
    <name type="common">Black long sea cucumber</name>
    <name type="synonym">Mertensiothuria leucospilota</name>
    <dbReference type="NCBI Taxonomy" id="206669"/>
    <lineage>
        <taxon>Eukaryota</taxon>
        <taxon>Metazoa</taxon>
        <taxon>Echinodermata</taxon>
        <taxon>Eleutherozoa</taxon>
        <taxon>Echinozoa</taxon>
        <taxon>Holothuroidea</taxon>
        <taxon>Aspidochirotacea</taxon>
        <taxon>Aspidochirotida</taxon>
        <taxon>Holothuriidae</taxon>
        <taxon>Holothuria</taxon>
    </lineage>
</organism>
<proteinExistence type="predicted"/>
<dbReference type="PROSITE" id="PS50002">
    <property type="entry name" value="SH3"/>
    <property type="match status" value="2"/>
</dbReference>
<dbReference type="GO" id="GO:0005737">
    <property type="term" value="C:cytoplasm"/>
    <property type="evidence" value="ECO:0007669"/>
    <property type="project" value="TreeGrafter"/>
</dbReference>
<gene>
    <name evidence="8" type="ORF">HOLleu_27084</name>
</gene>
<dbReference type="InterPro" id="IPR001452">
    <property type="entry name" value="SH3_domain"/>
</dbReference>
<dbReference type="Pfam" id="PF00018">
    <property type="entry name" value="SH3_1"/>
    <property type="match status" value="2"/>
</dbReference>
<dbReference type="SUPFAM" id="SSF50044">
    <property type="entry name" value="SH3-domain"/>
    <property type="match status" value="2"/>
</dbReference>
<evidence type="ECO:0000256" key="1">
    <source>
        <dbReference type="ARBA" id="ARBA00022443"/>
    </source>
</evidence>
<dbReference type="InterPro" id="IPR000980">
    <property type="entry name" value="SH2"/>
</dbReference>
<dbReference type="GO" id="GO:0007167">
    <property type="term" value="P:enzyme-linked receptor protein signaling pathway"/>
    <property type="evidence" value="ECO:0007669"/>
    <property type="project" value="TreeGrafter"/>
</dbReference>
<dbReference type="Pfam" id="PF00017">
    <property type="entry name" value="SH2"/>
    <property type="match status" value="1"/>
</dbReference>
<keyword evidence="2 3" id="KW-0727">SH2 domain</keyword>
<evidence type="ECO:0000259" key="6">
    <source>
        <dbReference type="PROSITE" id="PS50001"/>
    </source>
</evidence>
<feature type="compositionally biased region" description="Polar residues" evidence="5">
    <location>
        <begin position="135"/>
        <end position="159"/>
    </location>
</feature>
<dbReference type="GO" id="GO:0035591">
    <property type="term" value="F:signaling adaptor activity"/>
    <property type="evidence" value="ECO:0007669"/>
    <property type="project" value="TreeGrafter"/>
</dbReference>
<feature type="region of interest" description="Disordered" evidence="5">
    <location>
        <begin position="53"/>
        <end position="87"/>
    </location>
</feature>
<dbReference type="Proteomes" id="UP001152320">
    <property type="component" value="Chromosome 13"/>
</dbReference>
<reference evidence="8" key="1">
    <citation type="submission" date="2021-10" db="EMBL/GenBank/DDBJ databases">
        <title>Tropical sea cucumber genome reveals ecological adaptation and Cuvierian tubules defense mechanism.</title>
        <authorList>
            <person name="Chen T."/>
        </authorList>
    </citation>
    <scope>NUCLEOTIDE SEQUENCE</scope>
    <source>
        <strain evidence="8">Nanhai2018</strain>
        <tissue evidence="8">Muscle</tissue>
    </source>
</reference>
<dbReference type="SMART" id="SM00326">
    <property type="entry name" value="SH3"/>
    <property type="match status" value="2"/>
</dbReference>
<feature type="compositionally biased region" description="Low complexity" evidence="5">
    <location>
        <begin position="108"/>
        <end position="119"/>
    </location>
</feature>
<dbReference type="CDD" id="cd00174">
    <property type="entry name" value="SH3"/>
    <property type="match status" value="1"/>
</dbReference>
<dbReference type="PROSITE" id="PS50001">
    <property type="entry name" value="SH2"/>
    <property type="match status" value="1"/>
</dbReference>
<dbReference type="PRINTS" id="PR00401">
    <property type="entry name" value="SH2DOMAIN"/>
</dbReference>
<feature type="region of interest" description="Disordered" evidence="5">
    <location>
        <begin position="101"/>
        <end position="222"/>
    </location>
</feature>
<evidence type="ECO:0000256" key="4">
    <source>
        <dbReference type="PROSITE-ProRule" id="PRU00192"/>
    </source>
</evidence>
<evidence type="ECO:0000313" key="9">
    <source>
        <dbReference type="Proteomes" id="UP001152320"/>
    </source>
</evidence>
<feature type="domain" description="SH3" evidence="7">
    <location>
        <begin position="231"/>
        <end position="293"/>
    </location>
</feature>
<dbReference type="OrthoDB" id="26539at2759"/>